<dbReference type="InterPro" id="IPR001763">
    <property type="entry name" value="Rhodanese-like_dom"/>
</dbReference>
<feature type="domain" description="Rhodanese" evidence="1">
    <location>
        <begin position="292"/>
        <end position="380"/>
    </location>
</feature>
<feature type="domain" description="Rhodanese" evidence="1">
    <location>
        <begin position="156"/>
        <end position="247"/>
    </location>
</feature>
<feature type="domain" description="Rhodanese" evidence="1">
    <location>
        <begin position="496"/>
        <end position="516"/>
    </location>
</feature>
<dbReference type="PROSITE" id="PS50206">
    <property type="entry name" value="RHODANESE_3"/>
    <property type="match status" value="4"/>
</dbReference>
<accession>A0A261UGS4</accession>
<protein>
    <recommendedName>
        <fullName evidence="1">Rhodanese domain-containing protein</fullName>
    </recommendedName>
</protein>
<organism evidence="2 3">
    <name type="scientific">Bordetella genomosp. 11</name>
    <dbReference type="NCBI Taxonomy" id="1416808"/>
    <lineage>
        <taxon>Bacteria</taxon>
        <taxon>Pseudomonadati</taxon>
        <taxon>Pseudomonadota</taxon>
        <taxon>Betaproteobacteria</taxon>
        <taxon>Burkholderiales</taxon>
        <taxon>Alcaligenaceae</taxon>
        <taxon>Bordetella</taxon>
    </lineage>
</organism>
<dbReference type="OrthoDB" id="9789585at2"/>
<dbReference type="InterPro" id="IPR050229">
    <property type="entry name" value="GlpE_sulfurtransferase"/>
</dbReference>
<dbReference type="PANTHER" id="PTHR43031">
    <property type="entry name" value="FAD-DEPENDENT OXIDOREDUCTASE"/>
    <property type="match status" value="1"/>
</dbReference>
<sequence length="573" mass="62381">MTHKDYPSMPSSLSEQETLRSVSPSDLSAMLSDGAELALIDVSEEGQFGMGHMLLAVNIPYSVLELQAPTLVPRKNCRVILVDHGGGIAARAARRLQAIGYTDVAVFEGGVAAWEDAGHQLFQGVYVASKAFGEWVEQHFHTPRIRPEELAALLEKQADVRILDPRTVNEHAANHVPRAVSCPSAELVYRFDDIVSSPETLVVVACGGRTRGIIGAQSLINAGVPNRVVALADGNHGWKLAGLALEAGLHEGYELVTDETKRRASQRAKRIRDDHRITQLDQPTLQAWVADSSRTTLLLDVRTAEEYAEGHYNGARHAPGGQLLQATDRWLGTLGARVVLIDTDGTRAAVICHWLRCMNWDAYTFVYEGNAGQAPQPDTAAQALRNAGSKSADEAARVTVQSQAGAMREARHLVFISPQDAALAMRAGAVAVSFDRSADYLQAHPAGSIWANRANLGPVRALLQGKRSLVLFSHDGSAAELAAIDLGESAPDPERQVRIVRGGMQAWKDAGYAVAGADEDALAQEDRIDTLYWMHDRRQGNKDAMRRYLEWEKGLLDQLKRDGYTFSAPGSRQ</sequence>
<evidence type="ECO:0000313" key="3">
    <source>
        <dbReference type="Proteomes" id="UP000215767"/>
    </source>
</evidence>
<dbReference type="AlphaFoldDB" id="A0A261UGS4"/>
<name>A0A261UGS4_9BORD</name>
<proteinExistence type="predicted"/>
<dbReference type="EMBL" id="NEVS01000004">
    <property type="protein sequence ID" value="OZI60791.1"/>
    <property type="molecule type" value="Genomic_DNA"/>
</dbReference>
<keyword evidence="3" id="KW-1185">Reference proteome</keyword>
<evidence type="ECO:0000259" key="1">
    <source>
        <dbReference type="PROSITE" id="PS50206"/>
    </source>
</evidence>
<dbReference type="SMART" id="SM00450">
    <property type="entry name" value="RHOD"/>
    <property type="match status" value="3"/>
</dbReference>
<feature type="domain" description="Rhodanese" evidence="1">
    <location>
        <begin position="33"/>
        <end position="123"/>
    </location>
</feature>
<dbReference type="Proteomes" id="UP000215767">
    <property type="component" value="Unassembled WGS sequence"/>
</dbReference>
<dbReference type="InterPro" id="IPR036873">
    <property type="entry name" value="Rhodanese-like_dom_sf"/>
</dbReference>
<dbReference type="Gene3D" id="3.40.250.10">
    <property type="entry name" value="Rhodanese-like domain"/>
    <property type="match status" value="4"/>
</dbReference>
<dbReference type="PANTHER" id="PTHR43031:SF1">
    <property type="entry name" value="PYRIDINE NUCLEOTIDE-DISULPHIDE OXIDOREDUCTASE"/>
    <property type="match status" value="1"/>
</dbReference>
<evidence type="ECO:0000313" key="2">
    <source>
        <dbReference type="EMBL" id="OZI60791.1"/>
    </source>
</evidence>
<dbReference type="Pfam" id="PF00581">
    <property type="entry name" value="Rhodanese"/>
    <property type="match status" value="3"/>
</dbReference>
<comment type="caution">
    <text evidence="2">The sequence shown here is derived from an EMBL/GenBank/DDBJ whole genome shotgun (WGS) entry which is preliminary data.</text>
</comment>
<reference evidence="3" key="1">
    <citation type="submission" date="2017-05" db="EMBL/GenBank/DDBJ databases">
        <title>Complete and WGS of Bordetella genogroups.</title>
        <authorList>
            <person name="Spilker T."/>
            <person name="Lipuma J."/>
        </authorList>
    </citation>
    <scope>NUCLEOTIDE SEQUENCE [LARGE SCALE GENOMIC DNA]</scope>
    <source>
        <strain evidence="3">AU8856</strain>
    </source>
</reference>
<gene>
    <name evidence="2" type="ORF">CAL28_15545</name>
</gene>
<dbReference type="SUPFAM" id="SSF52821">
    <property type="entry name" value="Rhodanese/Cell cycle control phosphatase"/>
    <property type="match status" value="4"/>
</dbReference>